<gene>
    <name evidence="3" type="ORF">SU32_09590</name>
</gene>
<accession>A0A0N0E7I6</accession>
<keyword evidence="2" id="KW-0812">Transmembrane</keyword>
<reference evidence="3 4" key="1">
    <citation type="submission" date="2015-01" db="EMBL/GenBank/DDBJ databases">
        <title>Ahrensia donghaiensis sp. nov., a novel dimethylsulphoniopropionate-cleavage bacterium isolated from seawater and emended descriptions of the genus Ahrensia and Ahrensia kielensis.</title>
        <authorList>
            <person name="Liu J."/>
        </authorList>
    </citation>
    <scope>NUCLEOTIDE SEQUENCE [LARGE SCALE GENOMIC DNA]</scope>
    <source>
        <strain evidence="3 4">LZD062</strain>
    </source>
</reference>
<proteinExistence type="predicted"/>
<evidence type="ECO:0000313" key="4">
    <source>
        <dbReference type="Proteomes" id="UP000038011"/>
    </source>
</evidence>
<dbReference type="EMBL" id="JXMU01000013">
    <property type="protein sequence ID" value="KPB01142.1"/>
    <property type="molecule type" value="Genomic_DNA"/>
</dbReference>
<sequence length="185" mass="19889">MAAKKKAEPVADNEKKKSGLGPLIHKVSGVLAVLSATFLFAATFDVGHMGLAPMLGSLTVIPVVTFAIFSIAAIFTMPKAGSGGAVAENSEDVIASFTQFQSKTASRFASLENTIDMMSGTDKESLIEENKKLKAELDAIHQAERDKVDSELEELRKHNEQLEEEIKLWARKAVENAVNGQSQAA</sequence>
<dbReference type="PATRIC" id="fig|1514904.3.peg.748"/>
<feature type="transmembrane region" description="Helical" evidence="2">
    <location>
        <begin position="54"/>
        <end position="75"/>
    </location>
</feature>
<feature type="coiled-coil region" evidence="1">
    <location>
        <begin position="123"/>
        <end position="172"/>
    </location>
</feature>
<keyword evidence="2" id="KW-0472">Membrane</keyword>
<dbReference type="RefSeq" id="WP_053999140.1">
    <property type="nucleotide sequence ID" value="NZ_JXMU01000013.1"/>
</dbReference>
<name>A0A0N0E7I6_9HYPH</name>
<evidence type="ECO:0000313" key="3">
    <source>
        <dbReference type="EMBL" id="KPB01142.1"/>
    </source>
</evidence>
<comment type="caution">
    <text evidence="3">The sequence shown here is derived from an EMBL/GenBank/DDBJ whole genome shotgun (WGS) entry which is preliminary data.</text>
</comment>
<evidence type="ECO:0000256" key="1">
    <source>
        <dbReference type="SAM" id="Coils"/>
    </source>
</evidence>
<organism evidence="3 4">
    <name type="scientific">Ahrensia marina</name>
    <dbReference type="NCBI Taxonomy" id="1514904"/>
    <lineage>
        <taxon>Bacteria</taxon>
        <taxon>Pseudomonadati</taxon>
        <taxon>Pseudomonadota</taxon>
        <taxon>Alphaproteobacteria</taxon>
        <taxon>Hyphomicrobiales</taxon>
        <taxon>Ahrensiaceae</taxon>
        <taxon>Ahrensia</taxon>
    </lineage>
</organism>
<keyword evidence="1" id="KW-0175">Coiled coil</keyword>
<dbReference type="Proteomes" id="UP000038011">
    <property type="component" value="Unassembled WGS sequence"/>
</dbReference>
<evidence type="ECO:0000256" key="2">
    <source>
        <dbReference type="SAM" id="Phobius"/>
    </source>
</evidence>
<keyword evidence="2" id="KW-1133">Transmembrane helix</keyword>
<protein>
    <submittedName>
        <fullName evidence="3">Uncharacterized protein</fullName>
    </submittedName>
</protein>
<dbReference type="OrthoDB" id="8117137at2"/>
<feature type="transmembrane region" description="Helical" evidence="2">
    <location>
        <begin position="23"/>
        <end position="42"/>
    </location>
</feature>
<keyword evidence="4" id="KW-1185">Reference proteome</keyword>
<dbReference type="AlphaFoldDB" id="A0A0N0E7I6"/>